<dbReference type="PANTHER" id="PTHR38784:SF1">
    <property type="entry name" value="SUCROSE PHOSPHORYLASE"/>
    <property type="match status" value="1"/>
</dbReference>
<reference evidence="4" key="1">
    <citation type="submission" date="2022-06" db="EMBL/GenBank/DDBJ databases">
        <title>Alkalimarinus sp. nov., isolated from gut of a Alitta virens.</title>
        <authorList>
            <person name="Yang A.I."/>
            <person name="Shin N.-R."/>
        </authorList>
    </citation>
    <scope>NUCLEOTIDE SEQUENCE</scope>
    <source>
        <strain evidence="4">A2M4</strain>
    </source>
</reference>
<dbReference type="PIRSF" id="PIRSF003059">
    <property type="entry name" value="Sucrose_phosphorylase"/>
    <property type="match status" value="1"/>
</dbReference>
<dbReference type="InterPro" id="IPR016377">
    <property type="entry name" value="Sucrose_GGa_phosphorylase-rel"/>
</dbReference>
<dbReference type="RefSeq" id="WP_265048594.1">
    <property type="nucleotide sequence ID" value="NZ_CP100390.1"/>
</dbReference>
<organism evidence="4 5">
    <name type="scientific">Alkalimarinus alittae</name>
    <dbReference type="NCBI Taxonomy" id="2961619"/>
    <lineage>
        <taxon>Bacteria</taxon>
        <taxon>Pseudomonadati</taxon>
        <taxon>Pseudomonadota</taxon>
        <taxon>Gammaproteobacteria</taxon>
        <taxon>Alteromonadales</taxon>
        <taxon>Alteromonadaceae</taxon>
        <taxon>Alkalimarinus</taxon>
    </lineage>
</organism>
<dbReference type="Gene3D" id="3.90.400.10">
    <property type="entry name" value="Oligo-1,6-glucosidase, Domain 2"/>
    <property type="match status" value="1"/>
</dbReference>
<dbReference type="InterPro" id="IPR017853">
    <property type="entry name" value="GH"/>
</dbReference>
<evidence type="ECO:0000259" key="3">
    <source>
        <dbReference type="SMART" id="SM00642"/>
    </source>
</evidence>
<dbReference type="Proteomes" id="UP001163739">
    <property type="component" value="Chromosome"/>
</dbReference>
<dbReference type="InterPro" id="IPR033746">
    <property type="entry name" value="GGa_phosphorylase"/>
</dbReference>
<name>A0ABY6N4S5_9ALTE</name>
<accession>A0ABY6N4S5</accession>
<keyword evidence="5" id="KW-1185">Reference proteome</keyword>
<dbReference type="EMBL" id="CP100390">
    <property type="protein sequence ID" value="UZE97113.1"/>
    <property type="molecule type" value="Genomic_DNA"/>
</dbReference>
<keyword evidence="2" id="KW-0808">Transferase</keyword>
<gene>
    <name evidence="4" type="ORF">NKI27_05025</name>
</gene>
<dbReference type="SUPFAM" id="SSF51445">
    <property type="entry name" value="(Trans)glycosidases"/>
    <property type="match status" value="1"/>
</dbReference>
<feature type="domain" description="Glycosyl hydrolase family 13 catalytic" evidence="3">
    <location>
        <begin position="56"/>
        <end position="487"/>
    </location>
</feature>
<dbReference type="InterPro" id="IPR013780">
    <property type="entry name" value="Glyco_hydro_b"/>
</dbReference>
<dbReference type="SMART" id="SM00642">
    <property type="entry name" value="Aamy"/>
    <property type="match status" value="1"/>
</dbReference>
<dbReference type="Gene3D" id="3.20.20.80">
    <property type="entry name" value="Glycosidases"/>
    <property type="match status" value="1"/>
</dbReference>
<dbReference type="Gene3D" id="2.60.40.1180">
    <property type="entry name" value="Golgi alpha-mannosidase II"/>
    <property type="match status" value="1"/>
</dbReference>
<dbReference type="PANTHER" id="PTHR38784">
    <property type="entry name" value="SUCROSE PHOSPHORYLASE"/>
    <property type="match status" value="1"/>
</dbReference>
<sequence>MMEELRFRVISHLAVLYPEQSEKTRNILADTLIQAMGIEDTVTSLAQYENHWDQHDVYVITYGDTFLAPGQKPLSGLHQFLIKHLMGTINSVHILPFFPYSSDDGFSVIDYMAVNKALGEWRDINLIANDFKLMADVVINHCSAESRWFKNYLKGREPGLGYFVEASPSDDLSHVVRPRTSPLLKKVITKEGEKHIWCTFSHDQVDLNFANPKVLLEFVKIIKGYLDNGIAVFRLDAVAFIWKVVGSTSLNLPETHEIVRLLRTLIEARKSDAVIITETNIPNRENLSYFGNANEAHVVYNFSLPPLLINTLVTGSSHYLKNWLMSMPPAQMGTTYFNFIASHDGIGLRPAEGLLSDEEIKLLMDTMITHGGEVSWRALDSGENKPYEVNISLFDALKGTVNGKDQWQIERFVCAHAVMLALEGIPAIYIHSLLATGNDYEGVKRTGHKRSINRYQWDYTELERALNSPESRHHLVFNRLKKLIDIRVKQPAFHPNAIQYTLHLGDEVFAFWRQSLRRDQSVFSINNITDQPQVIPLTAVNLVGTDEWVDLITGERYQDLHGTLVLAPYQSVWLTNMIGG</sequence>
<keyword evidence="1" id="KW-0328">Glycosyltransferase</keyword>
<dbReference type="CDD" id="cd11356">
    <property type="entry name" value="AmyAc_Sucrose_phosphorylase-like_1"/>
    <property type="match status" value="1"/>
</dbReference>
<proteinExistence type="predicted"/>
<dbReference type="InterPro" id="IPR006047">
    <property type="entry name" value="GH13_cat_dom"/>
</dbReference>
<evidence type="ECO:0000313" key="5">
    <source>
        <dbReference type="Proteomes" id="UP001163739"/>
    </source>
</evidence>
<protein>
    <submittedName>
        <fullName evidence="4">Sugar phosphorylase</fullName>
    </submittedName>
</protein>
<dbReference type="Pfam" id="PF00128">
    <property type="entry name" value="Alpha-amylase"/>
    <property type="match status" value="1"/>
</dbReference>
<evidence type="ECO:0000256" key="2">
    <source>
        <dbReference type="ARBA" id="ARBA00022679"/>
    </source>
</evidence>
<evidence type="ECO:0000256" key="1">
    <source>
        <dbReference type="ARBA" id="ARBA00022676"/>
    </source>
</evidence>
<dbReference type="InterPro" id="IPR045857">
    <property type="entry name" value="O16G_dom_2"/>
</dbReference>
<evidence type="ECO:0000313" key="4">
    <source>
        <dbReference type="EMBL" id="UZE97113.1"/>
    </source>
</evidence>